<evidence type="ECO:0000259" key="1">
    <source>
        <dbReference type="PROSITE" id="PS50125"/>
    </source>
</evidence>
<gene>
    <name evidence="2" type="primary">cyaA_2</name>
    <name evidence="2" type="ORF">KOR34_33580</name>
</gene>
<dbReference type="Proteomes" id="UP000316714">
    <property type="component" value="Unassembled WGS sequence"/>
</dbReference>
<dbReference type="SMART" id="SM00044">
    <property type="entry name" value="CYCc"/>
    <property type="match status" value="1"/>
</dbReference>
<proteinExistence type="predicted"/>
<accession>A0A5C5V4Q7</accession>
<dbReference type="PANTHER" id="PTHR43081:SF20">
    <property type="entry name" value="TWO-COMPONENT RESPONSE REGULATOR"/>
    <property type="match status" value="1"/>
</dbReference>
<organism evidence="2 3">
    <name type="scientific">Posidoniimonas corsicana</name>
    <dbReference type="NCBI Taxonomy" id="1938618"/>
    <lineage>
        <taxon>Bacteria</taxon>
        <taxon>Pseudomonadati</taxon>
        <taxon>Planctomycetota</taxon>
        <taxon>Planctomycetia</taxon>
        <taxon>Pirellulales</taxon>
        <taxon>Lacipirellulaceae</taxon>
        <taxon>Posidoniimonas</taxon>
    </lineage>
</organism>
<feature type="domain" description="Guanylate cyclase" evidence="1">
    <location>
        <begin position="337"/>
        <end position="469"/>
    </location>
</feature>
<dbReference type="InterPro" id="IPR029787">
    <property type="entry name" value="Nucleotide_cyclase"/>
</dbReference>
<dbReference type="SUPFAM" id="SSF49879">
    <property type="entry name" value="SMAD/FHA domain"/>
    <property type="match status" value="1"/>
</dbReference>
<dbReference type="InterPro" id="IPR008984">
    <property type="entry name" value="SMAD_FHA_dom_sf"/>
</dbReference>
<comment type="caution">
    <text evidence="2">The sequence shown here is derived from an EMBL/GenBank/DDBJ whole genome shotgun (WGS) entry which is preliminary data.</text>
</comment>
<dbReference type="CDD" id="cd00060">
    <property type="entry name" value="FHA"/>
    <property type="match status" value="1"/>
</dbReference>
<dbReference type="AlphaFoldDB" id="A0A5C5V4Q7"/>
<dbReference type="PROSITE" id="PS50125">
    <property type="entry name" value="GUANYLATE_CYCLASE_2"/>
    <property type="match status" value="1"/>
</dbReference>
<dbReference type="CDD" id="cd07302">
    <property type="entry name" value="CHD"/>
    <property type="match status" value="1"/>
</dbReference>
<dbReference type="InterPro" id="IPR050697">
    <property type="entry name" value="Adenylyl/Guanylyl_Cyclase_3/4"/>
</dbReference>
<dbReference type="OrthoDB" id="9806704at2"/>
<dbReference type="GO" id="GO:0035556">
    <property type="term" value="P:intracellular signal transduction"/>
    <property type="evidence" value="ECO:0007669"/>
    <property type="project" value="InterPro"/>
</dbReference>
<dbReference type="RefSeq" id="WP_146566229.1">
    <property type="nucleotide sequence ID" value="NZ_SIHJ01000002.1"/>
</dbReference>
<keyword evidence="2" id="KW-0456">Lyase</keyword>
<dbReference type="GO" id="GO:0004016">
    <property type="term" value="F:adenylate cyclase activity"/>
    <property type="evidence" value="ECO:0007669"/>
    <property type="project" value="UniProtKB-EC"/>
</dbReference>
<dbReference type="EC" id="4.6.1.1" evidence="2"/>
<dbReference type="PANTHER" id="PTHR43081">
    <property type="entry name" value="ADENYLATE CYCLASE, TERMINAL-DIFFERENTIATION SPECIFIC-RELATED"/>
    <property type="match status" value="1"/>
</dbReference>
<evidence type="ECO:0000313" key="2">
    <source>
        <dbReference type="EMBL" id="TWT33526.1"/>
    </source>
</evidence>
<dbReference type="SUPFAM" id="SSF55073">
    <property type="entry name" value="Nucleotide cyclase"/>
    <property type="match status" value="1"/>
</dbReference>
<sequence length="597" mass="64148">MAELVAIGGGSNQQSRFVLAEGEEVLLGRAPRSGCATPWDRLISREHAQLRMEAGRLVVTALPTARNPIFHGDRPSSEFSLSPGQQFRIGETNFFFESGEPTDDGQPVVAEHVLGDEVLTSERFSNPASCLHALCKMPELIAQSRDDAHLAEQVVDLLLDTIRGAAAAAVMQFDSPAGGPTGDPTADASLMRWDCRDASVVRFRPSRRLIAAALDRQQSVVHLWADDSEVDDNFTLNNDLDWAFCTPIPVGPGEWWCLYVSGQRRFAGLREVGSPQDLIGELRTAELVARFLGSVRQVRSLEQERRQMRQFFSPAVIEQLADRSLDDALAPRSGPVSVLFCDVRGFSRKVEAAGDLHALLDQVSHALSAMTRSILKYEGVIADFQGDAALGFWGWPSDNDEGPLLACRAAAAISQTFAAAQADPADPLYGFRVGIGVGHGQAIAGRIGALEQIKVGVFGPVVNLASRLQDLTKQVGVPILLDEATADAARGPLGGESLRRLGRFRPPGVDSAVGVYTLESAAPLPTAHRQAYDAAVAALEQGDWTAAADLLSQTPPDDPCSVFLREVVRGADGPPESWDGVLSIERQGSVSFKTDAT</sequence>
<dbReference type="Pfam" id="PF00211">
    <property type="entry name" value="Guanylate_cyc"/>
    <property type="match status" value="1"/>
</dbReference>
<evidence type="ECO:0000313" key="3">
    <source>
        <dbReference type="Proteomes" id="UP000316714"/>
    </source>
</evidence>
<dbReference type="Gene3D" id="2.60.200.20">
    <property type="match status" value="1"/>
</dbReference>
<dbReference type="EMBL" id="SIHJ01000002">
    <property type="protein sequence ID" value="TWT33526.1"/>
    <property type="molecule type" value="Genomic_DNA"/>
</dbReference>
<dbReference type="GO" id="GO:0006171">
    <property type="term" value="P:cAMP biosynthetic process"/>
    <property type="evidence" value="ECO:0007669"/>
    <property type="project" value="TreeGrafter"/>
</dbReference>
<keyword evidence="3" id="KW-1185">Reference proteome</keyword>
<name>A0A5C5V4Q7_9BACT</name>
<reference evidence="2 3" key="1">
    <citation type="submission" date="2019-02" db="EMBL/GenBank/DDBJ databases">
        <title>Deep-cultivation of Planctomycetes and their phenomic and genomic characterization uncovers novel biology.</title>
        <authorList>
            <person name="Wiegand S."/>
            <person name="Jogler M."/>
            <person name="Boedeker C."/>
            <person name="Pinto D."/>
            <person name="Vollmers J."/>
            <person name="Rivas-Marin E."/>
            <person name="Kohn T."/>
            <person name="Peeters S.H."/>
            <person name="Heuer A."/>
            <person name="Rast P."/>
            <person name="Oberbeckmann S."/>
            <person name="Bunk B."/>
            <person name="Jeske O."/>
            <person name="Meyerdierks A."/>
            <person name="Storesund J.E."/>
            <person name="Kallscheuer N."/>
            <person name="Luecker S."/>
            <person name="Lage O.M."/>
            <person name="Pohl T."/>
            <person name="Merkel B.J."/>
            <person name="Hornburger P."/>
            <person name="Mueller R.-W."/>
            <person name="Bruemmer F."/>
            <person name="Labrenz M."/>
            <person name="Spormann A.M."/>
            <person name="Op Den Camp H."/>
            <person name="Overmann J."/>
            <person name="Amann R."/>
            <person name="Jetten M.S.M."/>
            <person name="Mascher T."/>
            <person name="Medema M.H."/>
            <person name="Devos D.P."/>
            <person name="Kaster A.-K."/>
            <person name="Ovreas L."/>
            <person name="Rohde M."/>
            <person name="Galperin M.Y."/>
            <person name="Jogler C."/>
        </authorList>
    </citation>
    <scope>NUCLEOTIDE SEQUENCE [LARGE SCALE GENOMIC DNA]</scope>
    <source>
        <strain evidence="2 3">KOR34</strain>
    </source>
</reference>
<dbReference type="Gene3D" id="3.30.70.1230">
    <property type="entry name" value="Nucleotide cyclase"/>
    <property type="match status" value="1"/>
</dbReference>
<protein>
    <submittedName>
        <fullName evidence="2">Adenylate cyclase 1</fullName>
        <ecNumber evidence="2">4.6.1.1</ecNumber>
    </submittedName>
</protein>
<dbReference type="InterPro" id="IPR001054">
    <property type="entry name" value="A/G_cyclase"/>
</dbReference>